<keyword evidence="11" id="KW-1185">Reference proteome</keyword>
<feature type="signal peptide" evidence="8">
    <location>
        <begin position="1"/>
        <end position="23"/>
    </location>
</feature>
<dbReference type="PANTHER" id="PTHR42693:SF11">
    <property type="entry name" value="ARYLSULFATASE A"/>
    <property type="match status" value="1"/>
</dbReference>
<dbReference type="PANTHER" id="PTHR42693">
    <property type="entry name" value="ARYLSULFATASE FAMILY MEMBER"/>
    <property type="match status" value="1"/>
</dbReference>
<comment type="similarity">
    <text evidence="2">Belongs to the sulfatase family.</text>
</comment>
<dbReference type="InterPro" id="IPR050738">
    <property type="entry name" value="Sulfatase"/>
</dbReference>
<evidence type="ECO:0000256" key="4">
    <source>
        <dbReference type="ARBA" id="ARBA00022729"/>
    </source>
</evidence>
<dbReference type="EnsemblMetazoa" id="XM_011411844.2">
    <property type="protein sequence ID" value="XP_011410146.1"/>
    <property type="gene ID" value="LOC100637909"/>
</dbReference>
<dbReference type="EnsemblMetazoa" id="Aqu2.1.39727_001">
    <property type="protein sequence ID" value="Aqu2.1.39727_001"/>
    <property type="gene ID" value="Aqu2.1.39727"/>
</dbReference>
<reference evidence="11" key="1">
    <citation type="journal article" date="2010" name="Nature">
        <title>The Amphimedon queenslandica genome and the evolution of animal complexity.</title>
        <authorList>
            <person name="Srivastava M."/>
            <person name="Simakov O."/>
            <person name="Chapman J."/>
            <person name="Fahey B."/>
            <person name="Gauthier M.E."/>
            <person name="Mitros T."/>
            <person name="Richards G.S."/>
            <person name="Conaco C."/>
            <person name="Dacre M."/>
            <person name="Hellsten U."/>
            <person name="Larroux C."/>
            <person name="Putnam N.H."/>
            <person name="Stanke M."/>
            <person name="Adamska M."/>
            <person name="Darling A."/>
            <person name="Degnan S.M."/>
            <person name="Oakley T.H."/>
            <person name="Plachetzki D.C."/>
            <person name="Zhai Y."/>
            <person name="Adamski M."/>
            <person name="Calcino A."/>
            <person name="Cummins S.F."/>
            <person name="Goodstein D.M."/>
            <person name="Harris C."/>
            <person name="Jackson D.J."/>
            <person name="Leys S.P."/>
            <person name="Shu S."/>
            <person name="Woodcroft B.J."/>
            <person name="Vervoort M."/>
            <person name="Kosik K.S."/>
            <person name="Manning G."/>
            <person name="Degnan B.M."/>
            <person name="Rokhsar D.S."/>
        </authorList>
    </citation>
    <scope>NUCLEOTIDE SEQUENCE [LARGE SCALE GENOMIC DNA]</scope>
</reference>
<dbReference type="InterPro" id="IPR000917">
    <property type="entry name" value="Sulfatase_N"/>
</dbReference>
<dbReference type="Gene3D" id="3.30.1120.10">
    <property type="match status" value="1"/>
</dbReference>
<dbReference type="Proteomes" id="UP000007879">
    <property type="component" value="Unassembled WGS sequence"/>
</dbReference>
<keyword evidence="6" id="KW-0106">Calcium</keyword>
<dbReference type="KEGG" id="aqu:100637909"/>
<dbReference type="PROSITE" id="PS00523">
    <property type="entry name" value="SULFATASE_1"/>
    <property type="match status" value="1"/>
</dbReference>
<evidence type="ECO:0000256" key="1">
    <source>
        <dbReference type="ARBA" id="ARBA00001913"/>
    </source>
</evidence>
<dbReference type="InParanoid" id="A0A1X7VJT9"/>
<feature type="chain" id="PRO_5010860524" description="Sulfatase N-terminal domain-containing protein" evidence="8">
    <location>
        <begin position="24"/>
        <end position="521"/>
    </location>
</feature>
<proteinExistence type="inferred from homology"/>
<dbReference type="AlphaFoldDB" id="A0A1X7VJT9"/>
<organism evidence="10">
    <name type="scientific">Amphimedon queenslandica</name>
    <name type="common">Sponge</name>
    <dbReference type="NCBI Taxonomy" id="400682"/>
    <lineage>
        <taxon>Eukaryota</taxon>
        <taxon>Metazoa</taxon>
        <taxon>Porifera</taxon>
        <taxon>Demospongiae</taxon>
        <taxon>Heteroscleromorpha</taxon>
        <taxon>Haplosclerida</taxon>
        <taxon>Niphatidae</taxon>
        <taxon>Amphimedon</taxon>
    </lineage>
</organism>
<dbReference type="STRING" id="400682.A0A1X7VJT9"/>
<keyword evidence="3" id="KW-0479">Metal-binding</keyword>
<evidence type="ECO:0000256" key="5">
    <source>
        <dbReference type="ARBA" id="ARBA00022801"/>
    </source>
</evidence>
<keyword evidence="4 8" id="KW-0732">Signal</keyword>
<dbReference type="InterPro" id="IPR017850">
    <property type="entry name" value="Alkaline_phosphatase_core_sf"/>
</dbReference>
<evidence type="ECO:0000313" key="11">
    <source>
        <dbReference type="Proteomes" id="UP000007879"/>
    </source>
</evidence>
<dbReference type="GO" id="GO:0004065">
    <property type="term" value="F:arylsulfatase activity"/>
    <property type="evidence" value="ECO:0007669"/>
    <property type="project" value="TreeGrafter"/>
</dbReference>
<evidence type="ECO:0000259" key="9">
    <source>
        <dbReference type="Pfam" id="PF00884"/>
    </source>
</evidence>
<dbReference type="eggNOG" id="KOG3867">
    <property type="taxonomic scope" value="Eukaryota"/>
</dbReference>
<evidence type="ECO:0000313" key="10">
    <source>
        <dbReference type="EnsemblMetazoa" id="Aqu2.1.39727_001"/>
    </source>
</evidence>
<evidence type="ECO:0000256" key="3">
    <source>
        <dbReference type="ARBA" id="ARBA00022723"/>
    </source>
</evidence>
<dbReference type="SUPFAM" id="SSF53649">
    <property type="entry name" value="Alkaline phosphatase-like"/>
    <property type="match status" value="1"/>
</dbReference>
<evidence type="ECO:0000256" key="7">
    <source>
        <dbReference type="ARBA" id="ARBA00023180"/>
    </source>
</evidence>
<dbReference type="InterPro" id="IPR024607">
    <property type="entry name" value="Sulfatase_CS"/>
</dbReference>
<dbReference type="Gene3D" id="3.40.720.10">
    <property type="entry name" value="Alkaline Phosphatase, subunit A"/>
    <property type="match status" value="1"/>
</dbReference>
<comment type="cofactor">
    <cofactor evidence="1">
        <name>Ca(2+)</name>
        <dbReference type="ChEBI" id="CHEBI:29108"/>
    </cofactor>
</comment>
<feature type="domain" description="Sulfatase N-terminal" evidence="9">
    <location>
        <begin position="26"/>
        <end position="348"/>
    </location>
</feature>
<dbReference type="OMA" id="YPAYPDE"/>
<dbReference type="PROSITE" id="PS00149">
    <property type="entry name" value="SULFATASE_2"/>
    <property type="match status" value="1"/>
</dbReference>
<protein>
    <recommendedName>
        <fullName evidence="9">Sulfatase N-terminal domain-containing protein</fullName>
    </recommendedName>
</protein>
<accession>A0A1X7VJT9</accession>
<gene>
    <name evidence="10" type="primary">100637909</name>
</gene>
<dbReference type="FunFam" id="3.40.720.10:FF:000023">
    <property type="entry name" value="Arylsulfatase A"/>
    <property type="match status" value="1"/>
</dbReference>
<dbReference type="GO" id="GO:0046872">
    <property type="term" value="F:metal ion binding"/>
    <property type="evidence" value="ECO:0007669"/>
    <property type="project" value="UniProtKB-KW"/>
</dbReference>
<name>A0A1X7VJT9_AMPQE</name>
<dbReference type="Pfam" id="PF00884">
    <property type="entry name" value="Sulfatase"/>
    <property type="match status" value="1"/>
</dbReference>
<evidence type="ECO:0000256" key="2">
    <source>
        <dbReference type="ARBA" id="ARBA00008779"/>
    </source>
</evidence>
<reference evidence="10" key="2">
    <citation type="submission" date="2017-05" db="UniProtKB">
        <authorList>
            <consortium name="EnsemblMetazoa"/>
        </authorList>
    </citation>
    <scope>IDENTIFICATION</scope>
</reference>
<evidence type="ECO:0000256" key="6">
    <source>
        <dbReference type="ARBA" id="ARBA00022837"/>
    </source>
</evidence>
<keyword evidence="5" id="KW-0378">Hydrolase</keyword>
<dbReference type="Pfam" id="PF14707">
    <property type="entry name" value="Sulfatase_C"/>
    <property type="match status" value="1"/>
</dbReference>
<evidence type="ECO:0000256" key="8">
    <source>
        <dbReference type="SAM" id="SignalP"/>
    </source>
</evidence>
<sequence length="521" mass="57177">MQQKVISVLSFFVLSSLLPQGIGNQPNIVLLFADDLGYGDLSYYGHPTSNTTNLDTLASQGLVFSQFYTASPVCSPSRAAILTGRLQTRTGVWPGVFVPPNKGGLPHNETTIAEMLKPLGYKSAIVGKWHLGVGENGNFLPTNHGFDYYMGIPYSHDMCPCPICFYPNAGCLSGCDRAYSPCPIFENDKIVQQPADFTHMALKYSGAATSFIKSNAASKTPFFLYMAFQHTHKPQFSGQEFVNSSIRGPFGDSLSELDWQVGEIMEALHESGVSDDTFVFFTADNGPSLHMGPHGGNGGLLRCGKGTTWEGGQREAAIAWWPNMISPGRTASLAATVDLLPTIAKITGATKPNVSLDGYDMSPILFHSKPGLREAYFYYPKNPDPSKGLYAVRNQQYKAHYYQEGSHCQNTYPDIVCRSNYSERAVDPPELYNLLNDPSEVYPIDGTSDEYKSVMAELNKLKDEFEKGMVWGESQMHAGSSSSLNPCASPGCTPFPSCCKTPPTEKWRNDLWHHTTSSHIP</sequence>
<dbReference type="OrthoDB" id="103349at2759"/>
<keyword evidence="7" id="KW-0325">Glycoprotein</keyword>